<keyword evidence="3" id="KW-0805">Transcription regulation</keyword>
<keyword evidence="4" id="KW-0238">DNA-binding</keyword>
<protein>
    <submittedName>
        <fullName evidence="8">PLP-dependent aminotransferase family protein</fullName>
    </submittedName>
</protein>
<dbReference type="Pfam" id="PF00155">
    <property type="entry name" value="Aminotran_1_2"/>
    <property type="match status" value="1"/>
</dbReference>
<comment type="similarity">
    <text evidence="1">In the C-terminal section; belongs to the class-I pyridoxal-phosphate-dependent aminotransferase family.</text>
</comment>
<dbReference type="GO" id="GO:0003700">
    <property type="term" value="F:DNA-binding transcription factor activity"/>
    <property type="evidence" value="ECO:0007669"/>
    <property type="project" value="InterPro"/>
</dbReference>
<evidence type="ECO:0000256" key="6">
    <source>
        <dbReference type="SAM" id="MobiDB-lite"/>
    </source>
</evidence>
<evidence type="ECO:0000313" key="9">
    <source>
        <dbReference type="Proteomes" id="UP000309174"/>
    </source>
</evidence>
<dbReference type="InterPro" id="IPR015424">
    <property type="entry name" value="PyrdxlP-dep_Trfase"/>
</dbReference>
<dbReference type="InterPro" id="IPR004839">
    <property type="entry name" value="Aminotransferase_I/II_large"/>
</dbReference>
<dbReference type="InterPro" id="IPR036390">
    <property type="entry name" value="WH_DNA-bd_sf"/>
</dbReference>
<evidence type="ECO:0000256" key="1">
    <source>
        <dbReference type="ARBA" id="ARBA00005384"/>
    </source>
</evidence>
<name>A0A5C4J0W7_9ACTN</name>
<evidence type="ECO:0000259" key="7">
    <source>
        <dbReference type="PROSITE" id="PS50949"/>
    </source>
</evidence>
<evidence type="ECO:0000256" key="5">
    <source>
        <dbReference type="ARBA" id="ARBA00023163"/>
    </source>
</evidence>
<dbReference type="Proteomes" id="UP000309174">
    <property type="component" value="Unassembled WGS sequence"/>
</dbReference>
<evidence type="ECO:0000256" key="2">
    <source>
        <dbReference type="ARBA" id="ARBA00022898"/>
    </source>
</evidence>
<comment type="caution">
    <text evidence="8">The sequence shown here is derived from an EMBL/GenBank/DDBJ whole genome shotgun (WGS) entry which is preliminary data.</text>
</comment>
<dbReference type="SUPFAM" id="SSF53383">
    <property type="entry name" value="PLP-dependent transferases"/>
    <property type="match status" value="1"/>
</dbReference>
<dbReference type="Gene3D" id="3.40.640.10">
    <property type="entry name" value="Type I PLP-dependent aspartate aminotransferase-like (Major domain)"/>
    <property type="match status" value="1"/>
</dbReference>
<dbReference type="InterPro" id="IPR036388">
    <property type="entry name" value="WH-like_DNA-bd_sf"/>
</dbReference>
<dbReference type="CDD" id="cd00609">
    <property type="entry name" value="AAT_like"/>
    <property type="match status" value="1"/>
</dbReference>
<dbReference type="EMBL" id="VCKW01000303">
    <property type="protein sequence ID" value="TMQ90320.1"/>
    <property type="molecule type" value="Genomic_DNA"/>
</dbReference>
<dbReference type="InterPro" id="IPR051446">
    <property type="entry name" value="HTH_trans_reg/aminotransferase"/>
</dbReference>
<keyword evidence="8" id="KW-0032">Aminotransferase</keyword>
<gene>
    <name evidence="8" type="ORF">ETD83_35985</name>
</gene>
<dbReference type="InterPro" id="IPR000524">
    <property type="entry name" value="Tscrpt_reg_HTH_GntR"/>
</dbReference>
<dbReference type="PROSITE" id="PS50949">
    <property type="entry name" value="HTH_GNTR"/>
    <property type="match status" value="1"/>
</dbReference>
<dbReference type="SUPFAM" id="SSF46785">
    <property type="entry name" value="Winged helix' DNA-binding domain"/>
    <property type="match status" value="1"/>
</dbReference>
<dbReference type="RefSeq" id="WP_138649672.1">
    <property type="nucleotide sequence ID" value="NZ_VCKW01000303.1"/>
</dbReference>
<keyword evidence="8" id="KW-0808">Transferase</keyword>
<feature type="domain" description="HTH gntR-type" evidence="7">
    <location>
        <begin position="41"/>
        <end position="109"/>
    </location>
</feature>
<dbReference type="PANTHER" id="PTHR46577">
    <property type="entry name" value="HTH-TYPE TRANSCRIPTIONAL REGULATORY PROTEIN GABR"/>
    <property type="match status" value="1"/>
</dbReference>
<proteinExistence type="inferred from homology"/>
<dbReference type="Gene3D" id="1.10.10.10">
    <property type="entry name" value="Winged helix-like DNA-binding domain superfamily/Winged helix DNA-binding domain"/>
    <property type="match status" value="1"/>
</dbReference>
<sequence length="517" mass="54708">MNAGEPGPIGPQVDRFPVASDRLREPSDLAEILGDWMSGAGPLYRKLAQALQRAVHDGSLEPGERLPSERALAKALVVSRATVVTAYDELRGLGIVDSRRGSGTRVVRQPGSSRPGADGRVPGGRATAIIQRLIDGPSSGARPLHGGGRGPEDGPADVISLRHAMEGAVPELGAELAALLAEDLPALMRDTGYHPNGLPALRQAVAVRLTAAGLPTASENVLVTTGVTQALALTAQMYLRRRSVVVVESPGWPGCFDVFRAAGARLVGVPIDDDGIRVDELARTFAEHRPDLLYVMPTVHNPTGTLMSEGRRRRVAEIAAGHGVPVLEDNAYDIGGASRPPPIAAFAPRGAEILSADSLAKSVWGGLRTGWVRAPAGTIERLARHKALADLGSPVLDQALAARLLPRLPEIAEARGAVLRRRLDHLTALLAEHLPEWRFQPPAGGSALWIELPGRDASAFAQVALRYGVEVVPGAATDPTGAHDGYLRLPYTFPADVLTEVAARLTAAWRSQRKSAF</sequence>
<keyword evidence="5" id="KW-0804">Transcription</keyword>
<dbReference type="InterPro" id="IPR015421">
    <property type="entry name" value="PyrdxlP-dep_Trfase_major"/>
</dbReference>
<evidence type="ECO:0000313" key="8">
    <source>
        <dbReference type="EMBL" id="TMQ90320.1"/>
    </source>
</evidence>
<organism evidence="8 9">
    <name type="scientific">Actinomadura soli</name>
    <dbReference type="NCBI Taxonomy" id="2508997"/>
    <lineage>
        <taxon>Bacteria</taxon>
        <taxon>Bacillati</taxon>
        <taxon>Actinomycetota</taxon>
        <taxon>Actinomycetes</taxon>
        <taxon>Streptosporangiales</taxon>
        <taxon>Thermomonosporaceae</taxon>
        <taxon>Actinomadura</taxon>
    </lineage>
</organism>
<evidence type="ECO:0000256" key="3">
    <source>
        <dbReference type="ARBA" id="ARBA00023015"/>
    </source>
</evidence>
<accession>A0A5C4J0W7</accession>
<dbReference type="AlphaFoldDB" id="A0A5C4J0W7"/>
<dbReference type="CDD" id="cd07377">
    <property type="entry name" value="WHTH_GntR"/>
    <property type="match status" value="1"/>
</dbReference>
<dbReference type="Pfam" id="PF00392">
    <property type="entry name" value="GntR"/>
    <property type="match status" value="1"/>
</dbReference>
<reference evidence="8 9" key="1">
    <citation type="submission" date="2019-05" db="EMBL/GenBank/DDBJ databases">
        <title>Draft genome sequence of Actinomadura sp. 14C53.</title>
        <authorList>
            <person name="Saricaoglu S."/>
            <person name="Isik K."/>
        </authorList>
    </citation>
    <scope>NUCLEOTIDE SEQUENCE [LARGE SCALE GENOMIC DNA]</scope>
    <source>
        <strain evidence="8 9">14C53</strain>
    </source>
</reference>
<dbReference type="GO" id="GO:0003677">
    <property type="term" value="F:DNA binding"/>
    <property type="evidence" value="ECO:0007669"/>
    <property type="project" value="UniProtKB-KW"/>
</dbReference>
<feature type="region of interest" description="Disordered" evidence="6">
    <location>
        <begin position="101"/>
        <end position="122"/>
    </location>
</feature>
<dbReference type="OrthoDB" id="199743at2"/>
<dbReference type="SMART" id="SM00345">
    <property type="entry name" value="HTH_GNTR"/>
    <property type="match status" value="1"/>
</dbReference>
<dbReference type="GO" id="GO:0008483">
    <property type="term" value="F:transaminase activity"/>
    <property type="evidence" value="ECO:0007669"/>
    <property type="project" value="UniProtKB-KW"/>
</dbReference>
<keyword evidence="2" id="KW-0663">Pyridoxal phosphate</keyword>
<dbReference type="PANTHER" id="PTHR46577:SF1">
    <property type="entry name" value="HTH-TYPE TRANSCRIPTIONAL REGULATORY PROTEIN GABR"/>
    <property type="match status" value="1"/>
</dbReference>
<dbReference type="Gene3D" id="3.90.1150.10">
    <property type="entry name" value="Aspartate Aminotransferase, domain 1"/>
    <property type="match status" value="1"/>
</dbReference>
<dbReference type="GO" id="GO:0030170">
    <property type="term" value="F:pyridoxal phosphate binding"/>
    <property type="evidence" value="ECO:0007669"/>
    <property type="project" value="InterPro"/>
</dbReference>
<keyword evidence="9" id="KW-1185">Reference proteome</keyword>
<evidence type="ECO:0000256" key="4">
    <source>
        <dbReference type="ARBA" id="ARBA00023125"/>
    </source>
</evidence>
<dbReference type="InterPro" id="IPR015422">
    <property type="entry name" value="PyrdxlP-dep_Trfase_small"/>
</dbReference>